<evidence type="ECO:0000256" key="4">
    <source>
        <dbReference type="ARBA" id="ARBA00022475"/>
    </source>
</evidence>
<evidence type="ECO:0000313" key="9">
    <source>
        <dbReference type="EMBL" id="GAK48155.1"/>
    </source>
</evidence>
<feature type="transmembrane region" description="Helical" evidence="8">
    <location>
        <begin position="171"/>
        <end position="189"/>
    </location>
</feature>
<evidence type="ECO:0000256" key="6">
    <source>
        <dbReference type="ARBA" id="ARBA00022989"/>
    </source>
</evidence>
<keyword evidence="5 8" id="KW-0812">Transmembrane</keyword>
<dbReference type="STRING" id="1291743.LOSG293_200200"/>
<keyword evidence="4" id="KW-1003">Cell membrane</keyword>
<dbReference type="InterPro" id="IPR038770">
    <property type="entry name" value="Na+/solute_symporter_sf"/>
</dbReference>
<feature type="transmembrane region" description="Helical" evidence="8">
    <location>
        <begin position="6"/>
        <end position="26"/>
    </location>
</feature>
<dbReference type="Pfam" id="PF03547">
    <property type="entry name" value="Mem_trans"/>
    <property type="match status" value="1"/>
</dbReference>
<dbReference type="GO" id="GO:0005886">
    <property type="term" value="C:plasma membrane"/>
    <property type="evidence" value="ECO:0007669"/>
    <property type="project" value="UniProtKB-SubCell"/>
</dbReference>
<dbReference type="AlphaFoldDB" id="A0A081BJD7"/>
<dbReference type="Gene3D" id="1.20.1530.20">
    <property type="match status" value="1"/>
</dbReference>
<evidence type="ECO:0000256" key="5">
    <source>
        <dbReference type="ARBA" id="ARBA00022692"/>
    </source>
</evidence>
<gene>
    <name evidence="9" type="ORF">LOSG293_200200</name>
</gene>
<keyword evidence="6 8" id="KW-1133">Transmembrane helix</keyword>
<feature type="transmembrane region" description="Helical" evidence="8">
    <location>
        <begin position="233"/>
        <end position="252"/>
    </location>
</feature>
<feature type="transmembrane region" description="Helical" evidence="8">
    <location>
        <begin position="289"/>
        <end position="312"/>
    </location>
</feature>
<dbReference type="EMBL" id="BBJM01000020">
    <property type="protein sequence ID" value="GAK48155.1"/>
    <property type="molecule type" value="Genomic_DNA"/>
</dbReference>
<feature type="transmembrane region" description="Helical" evidence="8">
    <location>
        <begin position="76"/>
        <end position="93"/>
    </location>
</feature>
<dbReference type="InterPro" id="IPR004776">
    <property type="entry name" value="Mem_transp_PIN-like"/>
</dbReference>
<reference evidence="9" key="1">
    <citation type="journal article" date="2014" name="Genome Announc.">
        <title>Draft Genome Sequence of Lactobacillus oryzae Strain SG293T.</title>
        <authorList>
            <person name="Tanizawa Y."/>
            <person name="Fujisawa T."/>
            <person name="Mochizuki T."/>
            <person name="Kaminuma E."/>
            <person name="Nakamura Y."/>
            <person name="Tohno M."/>
        </authorList>
    </citation>
    <scope>NUCLEOTIDE SEQUENCE [LARGE SCALE GENOMIC DNA]</scope>
    <source>
        <strain evidence="9">SG293</strain>
    </source>
</reference>
<dbReference type="Proteomes" id="UP000028700">
    <property type="component" value="Unassembled WGS sequence"/>
</dbReference>
<comment type="similarity">
    <text evidence="2">Belongs to the auxin efflux carrier (TC 2.A.69) family.</text>
</comment>
<evidence type="ECO:0000256" key="7">
    <source>
        <dbReference type="ARBA" id="ARBA00023136"/>
    </source>
</evidence>
<dbReference type="PANTHER" id="PTHR36838:SF1">
    <property type="entry name" value="SLR1864 PROTEIN"/>
    <property type="match status" value="1"/>
</dbReference>
<sequence length="319" mass="35662">MFGVFYQSISGVLVIMVMIAVGYVLTVRGWFNDYASRLIARLVTQIALPAYMIYTITKQFTVATLRTTLPELRFPVVSMLILYALAIATYKVFRVRQSHKGLFESMFLNSNTVFVGLPVNMALFGTKSLPYVLVYYMANTTFFWTLGVYLIQKDGVVDQKIEFWPTVKKIFSPPLLGFMFGVVLVLLKIKLPNFLMEDMQYIGGLTIPLSMIFIGIAIANVGITNLTLNRANIAILMGRFLIAPIVMSLLVLPTDMPLLMKQVFIMQSAMPVMTNAPVVAKLYGADANFAAIMVTETTLLSLIVIPILMVLLKSFTQQI</sequence>
<dbReference type="OrthoDB" id="9798064at2"/>
<evidence type="ECO:0000256" key="1">
    <source>
        <dbReference type="ARBA" id="ARBA00004651"/>
    </source>
</evidence>
<evidence type="ECO:0000256" key="3">
    <source>
        <dbReference type="ARBA" id="ARBA00022448"/>
    </source>
</evidence>
<accession>A0A081BJD7</accession>
<evidence type="ECO:0000256" key="8">
    <source>
        <dbReference type="SAM" id="Phobius"/>
    </source>
</evidence>
<keyword evidence="10" id="KW-1185">Reference proteome</keyword>
<dbReference type="RefSeq" id="WP_034528360.1">
    <property type="nucleotide sequence ID" value="NZ_BBJM01000020.1"/>
</dbReference>
<evidence type="ECO:0000256" key="2">
    <source>
        <dbReference type="ARBA" id="ARBA00010145"/>
    </source>
</evidence>
<feature type="transmembrane region" description="Helical" evidence="8">
    <location>
        <begin position="38"/>
        <end position="56"/>
    </location>
</feature>
<protein>
    <submittedName>
        <fullName evidence="9">Malate transporter</fullName>
    </submittedName>
</protein>
<evidence type="ECO:0000313" key="10">
    <source>
        <dbReference type="Proteomes" id="UP000028700"/>
    </source>
</evidence>
<comment type="caution">
    <text evidence="9">The sequence shown here is derived from an EMBL/GenBank/DDBJ whole genome shotgun (WGS) entry which is preliminary data.</text>
</comment>
<feature type="transmembrane region" description="Helical" evidence="8">
    <location>
        <begin position="131"/>
        <end position="151"/>
    </location>
</feature>
<feature type="transmembrane region" description="Helical" evidence="8">
    <location>
        <begin position="201"/>
        <end position="221"/>
    </location>
</feature>
<dbReference type="eggNOG" id="COG0679">
    <property type="taxonomic scope" value="Bacteria"/>
</dbReference>
<keyword evidence="7 8" id="KW-0472">Membrane</keyword>
<organism evidence="9 10">
    <name type="scientific">Secundilactobacillus oryzae JCM 18671</name>
    <dbReference type="NCBI Taxonomy" id="1291743"/>
    <lineage>
        <taxon>Bacteria</taxon>
        <taxon>Bacillati</taxon>
        <taxon>Bacillota</taxon>
        <taxon>Bacilli</taxon>
        <taxon>Lactobacillales</taxon>
        <taxon>Lactobacillaceae</taxon>
        <taxon>Secundilactobacillus</taxon>
    </lineage>
</organism>
<dbReference type="PANTHER" id="PTHR36838">
    <property type="entry name" value="AUXIN EFFLUX CARRIER FAMILY PROTEIN"/>
    <property type="match status" value="1"/>
</dbReference>
<name>A0A081BJD7_9LACO</name>
<proteinExistence type="inferred from homology"/>
<comment type="subcellular location">
    <subcellularLocation>
        <location evidence="1">Cell membrane</location>
        <topology evidence="1">Multi-pass membrane protein</topology>
    </subcellularLocation>
</comment>
<dbReference type="GO" id="GO:0055085">
    <property type="term" value="P:transmembrane transport"/>
    <property type="evidence" value="ECO:0007669"/>
    <property type="project" value="InterPro"/>
</dbReference>
<keyword evidence="3" id="KW-0813">Transport</keyword>